<dbReference type="STRING" id="2070753.A0A3A2ZTG0"/>
<gene>
    <name evidence="2" type="ORF">PHISCL_06387</name>
</gene>
<evidence type="ECO:0000313" key="2">
    <source>
        <dbReference type="EMBL" id="RJE21265.1"/>
    </source>
</evidence>
<feature type="compositionally biased region" description="Polar residues" evidence="1">
    <location>
        <begin position="41"/>
        <end position="61"/>
    </location>
</feature>
<reference evidence="3" key="1">
    <citation type="submission" date="2017-02" db="EMBL/GenBank/DDBJ databases">
        <authorList>
            <person name="Tafer H."/>
            <person name="Lopandic K."/>
        </authorList>
    </citation>
    <scope>NUCLEOTIDE SEQUENCE [LARGE SCALE GENOMIC DNA]</scope>
    <source>
        <strain evidence="3">CBS 366.77</strain>
    </source>
</reference>
<proteinExistence type="predicted"/>
<evidence type="ECO:0000313" key="3">
    <source>
        <dbReference type="Proteomes" id="UP000266188"/>
    </source>
</evidence>
<feature type="compositionally biased region" description="Polar residues" evidence="1">
    <location>
        <begin position="13"/>
        <end position="25"/>
    </location>
</feature>
<keyword evidence="2" id="KW-0808">Transferase</keyword>
<dbReference type="AlphaFoldDB" id="A0A3A2ZTG0"/>
<dbReference type="GO" id="GO:0016301">
    <property type="term" value="F:kinase activity"/>
    <property type="evidence" value="ECO:0007669"/>
    <property type="project" value="UniProtKB-KW"/>
</dbReference>
<organism evidence="2 3">
    <name type="scientific">Aspergillus sclerotialis</name>
    <dbReference type="NCBI Taxonomy" id="2070753"/>
    <lineage>
        <taxon>Eukaryota</taxon>
        <taxon>Fungi</taxon>
        <taxon>Dikarya</taxon>
        <taxon>Ascomycota</taxon>
        <taxon>Pezizomycotina</taxon>
        <taxon>Eurotiomycetes</taxon>
        <taxon>Eurotiomycetidae</taxon>
        <taxon>Eurotiales</taxon>
        <taxon>Aspergillaceae</taxon>
        <taxon>Aspergillus</taxon>
        <taxon>Aspergillus subgen. Polypaecilum</taxon>
    </lineage>
</organism>
<name>A0A3A2ZTG0_9EURO</name>
<feature type="region of interest" description="Disordered" evidence="1">
    <location>
        <begin position="110"/>
        <end position="129"/>
    </location>
</feature>
<dbReference type="EMBL" id="MVGC01000240">
    <property type="protein sequence ID" value="RJE21265.1"/>
    <property type="molecule type" value="Genomic_DNA"/>
</dbReference>
<keyword evidence="3" id="KW-1185">Reference proteome</keyword>
<evidence type="ECO:0000256" key="1">
    <source>
        <dbReference type="SAM" id="MobiDB-lite"/>
    </source>
</evidence>
<sequence length="187" mass="20592">MTSPGRQDEVLSPNDQANHFRQFSRSPHPYHRTGSKRSDLLSPTNGLHTSSQWPRTSSESGTEADDESTGILKGLPAPPIRPRKGLRSGLGGNEDYDPWLPLLPSWPSLARPSSQSSRRSSGDEAGMGVAEERERFIRKRFVEVLRRLSETALLMSVGGVVMLREDARALAWAWKKGTVAIDTGIST</sequence>
<feature type="compositionally biased region" description="Low complexity" evidence="1">
    <location>
        <begin position="110"/>
        <end position="119"/>
    </location>
</feature>
<keyword evidence="2" id="KW-0418">Kinase</keyword>
<dbReference type="OrthoDB" id="377083at2759"/>
<comment type="caution">
    <text evidence="2">The sequence shown here is derived from an EMBL/GenBank/DDBJ whole genome shotgun (WGS) entry which is preliminary data.</text>
</comment>
<feature type="region of interest" description="Disordered" evidence="1">
    <location>
        <begin position="1"/>
        <end position="91"/>
    </location>
</feature>
<protein>
    <submittedName>
        <fullName evidence="2">Dolichol kinase</fullName>
    </submittedName>
</protein>
<accession>A0A3A2ZTG0</accession>
<dbReference type="Proteomes" id="UP000266188">
    <property type="component" value="Unassembled WGS sequence"/>
</dbReference>